<keyword evidence="4 6" id="KW-1133">Transmembrane helix</keyword>
<feature type="transmembrane region" description="Helical" evidence="6">
    <location>
        <begin position="137"/>
        <end position="155"/>
    </location>
</feature>
<evidence type="ECO:0000256" key="4">
    <source>
        <dbReference type="ARBA" id="ARBA00022989"/>
    </source>
</evidence>
<proteinExistence type="predicted"/>
<feature type="transmembrane region" description="Helical" evidence="6">
    <location>
        <begin position="16"/>
        <end position="36"/>
    </location>
</feature>
<feature type="transmembrane region" description="Helical" evidence="6">
    <location>
        <begin position="48"/>
        <end position="73"/>
    </location>
</feature>
<keyword evidence="8" id="KW-1185">Reference proteome</keyword>
<evidence type="ECO:0000256" key="6">
    <source>
        <dbReference type="SAM" id="Phobius"/>
    </source>
</evidence>
<comment type="subcellular location">
    <subcellularLocation>
        <location evidence="1">Cell membrane</location>
        <topology evidence="1">Multi-pass membrane protein</topology>
    </subcellularLocation>
</comment>
<keyword evidence="5 6" id="KW-0472">Membrane</keyword>
<accession>A0A934VGN0</accession>
<protein>
    <submittedName>
        <fullName evidence="7">Lipopolysaccharide biosynthesis protein</fullName>
    </submittedName>
</protein>
<feature type="transmembrane region" description="Helical" evidence="6">
    <location>
        <begin position="94"/>
        <end position="117"/>
    </location>
</feature>
<feature type="transmembrane region" description="Helical" evidence="6">
    <location>
        <begin position="318"/>
        <end position="337"/>
    </location>
</feature>
<feature type="transmembrane region" description="Helical" evidence="6">
    <location>
        <begin position="167"/>
        <end position="187"/>
    </location>
</feature>
<dbReference type="EMBL" id="JAENII010000012">
    <property type="protein sequence ID" value="MBK1828212.1"/>
    <property type="molecule type" value="Genomic_DNA"/>
</dbReference>
<reference evidence="7" key="1">
    <citation type="submission" date="2021-01" db="EMBL/GenBank/DDBJ databases">
        <title>Modified the classification status of verrucomicrobia.</title>
        <authorList>
            <person name="Feng X."/>
        </authorList>
    </citation>
    <scope>NUCLEOTIDE SEQUENCE</scope>
    <source>
        <strain evidence="7">KCTC 22201</strain>
    </source>
</reference>
<dbReference type="Pfam" id="PF01943">
    <property type="entry name" value="Polysacc_synt"/>
    <property type="match status" value="1"/>
</dbReference>
<evidence type="ECO:0000256" key="5">
    <source>
        <dbReference type="ARBA" id="ARBA00023136"/>
    </source>
</evidence>
<evidence type="ECO:0000256" key="2">
    <source>
        <dbReference type="ARBA" id="ARBA00022475"/>
    </source>
</evidence>
<dbReference type="PANTHER" id="PTHR30250:SF26">
    <property type="entry name" value="PSMA PROTEIN"/>
    <property type="match status" value="1"/>
</dbReference>
<feature type="transmembrane region" description="Helical" evidence="6">
    <location>
        <begin position="193"/>
        <end position="215"/>
    </location>
</feature>
<feature type="transmembrane region" description="Helical" evidence="6">
    <location>
        <begin position="349"/>
        <end position="366"/>
    </location>
</feature>
<dbReference type="InterPro" id="IPR002797">
    <property type="entry name" value="Polysacc_synth"/>
</dbReference>
<organism evidence="7 8">
    <name type="scientific">Haloferula rosea</name>
    <dbReference type="NCBI Taxonomy" id="490093"/>
    <lineage>
        <taxon>Bacteria</taxon>
        <taxon>Pseudomonadati</taxon>
        <taxon>Verrucomicrobiota</taxon>
        <taxon>Verrucomicrobiia</taxon>
        <taxon>Verrucomicrobiales</taxon>
        <taxon>Verrucomicrobiaceae</taxon>
        <taxon>Haloferula</taxon>
    </lineage>
</organism>
<feature type="transmembrane region" description="Helical" evidence="6">
    <location>
        <begin position="273"/>
        <end position="297"/>
    </location>
</feature>
<feature type="transmembrane region" description="Helical" evidence="6">
    <location>
        <begin position="411"/>
        <end position="429"/>
    </location>
</feature>
<dbReference type="RefSeq" id="WP_200281183.1">
    <property type="nucleotide sequence ID" value="NZ_JAENII010000012.1"/>
</dbReference>
<keyword evidence="3 6" id="KW-0812">Transmembrane</keyword>
<evidence type="ECO:0000313" key="8">
    <source>
        <dbReference type="Proteomes" id="UP000658278"/>
    </source>
</evidence>
<evidence type="ECO:0000313" key="7">
    <source>
        <dbReference type="EMBL" id="MBK1828212.1"/>
    </source>
</evidence>
<feature type="transmembrane region" description="Helical" evidence="6">
    <location>
        <begin position="386"/>
        <end position="405"/>
    </location>
</feature>
<evidence type="ECO:0000256" key="3">
    <source>
        <dbReference type="ARBA" id="ARBA00022692"/>
    </source>
</evidence>
<name>A0A934VGN0_9BACT</name>
<dbReference type="AlphaFoldDB" id="A0A934VGN0"/>
<sequence>MEADGNATRRDRSIRLAVVTSILSKGGTALLQLLAIPLAVRVMGREEFGLYTSVSLALSTVALLEIGIGPALAHGLADARAKDDVGRSRQLASTAFALMLGLSLMAGGALAAVLALVPIPTLFGAEYAGSESLMRPALWIGLVLFLLLFVLNLTDRLREGLLEVAQTNLWGAAGNLLAAVAVGVGVWLVPEVWFLVIAVHGSVVVAKLANTAALWRKHPDLIPSLRLVDGGIARHLFSDGAAFATCCLLVGVVEYNFCTWMIGQIDGPSQVALYGVLISLSVMQLGFVIMLSTPTWPAVAEALARGDLDWARKASRKLYLFGVGFAICSLIGMVSVGPWVLELWLGEKFAGISRGLLAAYSCYFVAHVWRHLNHALMIGTGQVMSLARVQFVETGILAVAAWLALRYGGMGPMLVTMAIVIAGITGWALPLKVRARLREGVS</sequence>
<gene>
    <name evidence="7" type="ORF">JIN81_14355</name>
</gene>
<feature type="transmembrane region" description="Helical" evidence="6">
    <location>
        <begin position="236"/>
        <end position="253"/>
    </location>
</feature>
<dbReference type="GO" id="GO:0005886">
    <property type="term" value="C:plasma membrane"/>
    <property type="evidence" value="ECO:0007669"/>
    <property type="project" value="UniProtKB-SubCell"/>
</dbReference>
<keyword evidence="2" id="KW-1003">Cell membrane</keyword>
<dbReference type="PANTHER" id="PTHR30250">
    <property type="entry name" value="PST FAMILY PREDICTED COLANIC ACID TRANSPORTER"/>
    <property type="match status" value="1"/>
</dbReference>
<dbReference type="InterPro" id="IPR050833">
    <property type="entry name" value="Poly_Biosynth_Transport"/>
</dbReference>
<evidence type="ECO:0000256" key="1">
    <source>
        <dbReference type="ARBA" id="ARBA00004651"/>
    </source>
</evidence>
<comment type="caution">
    <text evidence="7">The sequence shown here is derived from an EMBL/GenBank/DDBJ whole genome shotgun (WGS) entry which is preliminary data.</text>
</comment>
<dbReference type="Proteomes" id="UP000658278">
    <property type="component" value="Unassembled WGS sequence"/>
</dbReference>